<evidence type="ECO:0000313" key="3">
    <source>
        <dbReference type="Proteomes" id="UP001328107"/>
    </source>
</evidence>
<feature type="non-terminal residue" evidence="2">
    <location>
        <position position="119"/>
    </location>
</feature>
<accession>A0AAN5I9L0</accession>
<evidence type="ECO:0000313" key="2">
    <source>
        <dbReference type="EMBL" id="GMR57793.1"/>
    </source>
</evidence>
<name>A0AAN5I9L0_9BILA</name>
<keyword evidence="3" id="KW-1185">Reference proteome</keyword>
<protein>
    <recommendedName>
        <fullName evidence="4">G protein-coupled receptor</fullName>
    </recommendedName>
</protein>
<keyword evidence="1" id="KW-0812">Transmembrane</keyword>
<feature type="transmembrane region" description="Helical" evidence="1">
    <location>
        <begin position="59"/>
        <end position="83"/>
    </location>
</feature>
<evidence type="ECO:0000256" key="1">
    <source>
        <dbReference type="SAM" id="Phobius"/>
    </source>
</evidence>
<keyword evidence="1" id="KW-1133">Transmembrane helix</keyword>
<sequence length="119" mass="13729">VYLSEICSMQILRKISDGIRIALSLLTLIVNVFLSVLLTRERSYIDSADRQKFNGEKGLIITSIVSYAFYTLFFANNFIARYFDVLICGFVQFIFIGFNSVTPFWCLILFTPTVRRLAF</sequence>
<dbReference type="Proteomes" id="UP001328107">
    <property type="component" value="Unassembled WGS sequence"/>
</dbReference>
<proteinExistence type="predicted"/>
<reference evidence="3" key="1">
    <citation type="submission" date="2022-10" db="EMBL/GenBank/DDBJ databases">
        <title>Genome assembly of Pristionchus species.</title>
        <authorList>
            <person name="Yoshida K."/>
            <person name="Sommer R.J."/>
        </authorList>
    </citation>
    <scope>NUCLEOTIDE SEQUENCE [LARGE SCALE GENOMIC DNA]</scope>
    <source>
        <strain evidence="3">RS5460</strain>
    </source>
</reference>
<organism evidence="2 3">
    <name type="scientific">Pristionchus mayeri</name>
    <dbReference type="NCBI Taxonomy" id="1317129"/>
    <lineage>
        <taxon>Eukaryota</taxon>
        <taxon>Metazoa</taxon>
        <taxon>Ecdysozoa</taxon>
        <taxon>Nematoda</taxon>
        <taxon>Chromadorea</taxon>
        <taxon>Rhabditida</taxon>
        <taxon>Rhabditina</taxon>
        <taxon>Diplogasteromorpha</taxon>
        <taxon>Diplogasteroidea</taxon>
        <taxon>Neodiplogasteridae</taxon>
        <taxon>Pristionchus</taxon>
    </lineage>
</organism>
<feature type="transmembrane region" description="Helical" evidence="1">
    <location>
        <begin position="18"/>
        <end position="38"/>
    </location>
</feature>
<keyword evidence="1" id="KW-0472">Membrane</keyword>
<comment type="caution">
    <text evidence="2">The sequence shown here is derived from an EMBL/GenBank/DDBJ whole genome shotgun (WGS) entry which is preliminary data.</text>
</comment>
<evidence type="ECO:0008006" key="4">
    <source>
        <dbReference type="Google" id="ProtNLM"/>
    </source>
</evidence>
<dbReference type="AlphaFoldDB" id="A0AAN5I9L0"/>
<dbReference type="EMBL" id="BTRK01000006">
    <property type="protein sequence ID" value="GMR57793.1"/>
    <property type="molecule type" value="Genomic_DNA"/>
</dbReference>
<feature type="transmembrane region" description="Helical" evidence="1">
    <location>
        <begin position="89"/>
        <end position="110"/>
    </location>
</feature>
<gene>
    <name evidence="2" type="ORF">PMAYCL1PPCAC_27988</name>
</gene>
<feature type="non-terminal residue" evidence="2">
    <location>
        <position position="1"/>
    </location>
</feature>